<dbReference type="EMBL" id="CP002530">
    <property type="protein sequence ID" value="ADY37203.1"/>
    <property type="molecule type" value="Genomic_DNA"/>
</dbReference>
<dbReference type="KEGG" id="bsa:Bacsa_2670"/>
<accession>F0QZT3</accession>
<dbReference type="STRING" id="667015.Bacsa_2670"/>
<sequence>MMVILNVINEPKVRFYSDACNVRKFFYTLRGLKLCISTSPVPVFADNFEKIEPRTPCSFLPRTFCNLKEVRPRTFGNLKEVGPRTFCNLEEVELCLTAGGSRREHLRIISSPPSPIDLEGVEPRTPCSFLPRTFCNLKEVRPRTFGNLKELRPCTLCNLEEVELCLTAGGSRREHLRILVSPISHRPRRGRTTHTLLFLASYTLQPQRG</sequence>
<dbReference type="HOGENOM" id="CLU_1313373_0_0_10"/>
<dbReference type="AlphaFoldDB" id="F0QZT3"/>
<organism evidence="1 2">
    <name type="scientific">Phocaeicola salanitronis (strain DSM 18170 / JCM 13657 / CCUG 60908 / BL78)</name>
    <name type="common">Bacteroides salanitronis</name>
    <dbReference type="NCBI Taxonomy" id="667015"/>
    <lineage>
        <taxon>Bacteria</taxon>
        <taxon>Pseudomonadati</taxon>
        <taxon>Bacteroidota</taxon>
        <taxon>Bacteroidia</taxon>
        <taxon>Bacteroidales</taxon>
        <taxon>Bacteroidaceae</taxon>
        <taxon>Phocaeicola</taxon>
    </lineage>
</organism>
<gene>
    <name evidence="1" type="ordered locus">Bacsa_2670</name>
</gene>
<dbReference type="Proteomes" id="UP000007486">
    <property type="component" value="Chromosome"/>
</dbReference>
<proteinExistence type="predicted"/>
<name>F0QZT3_PHOSB</name>
<keyword evidence="2" id="KW-1185">Reference proteome</keyword>
<protein>
    <submittedName>
        <fullName evidence="1">Uncharacterized protein</fullName>
    </submittedName>
</protein>
<evidence type="ECO:0000313" key="1">
    <source>
        <dbReference type="EMBL" id="ADY37203.1"/>
    </source>
</evidence>
<reference evidence="1 2" key="1">
    <citation type="journal article" date="2011" name="Stand. Genomic Sci.">
        <title>Complete genome sequence of Bacteroides salanitronis type strain (BL78).</title>
        <authorList>
            <person name="Gronow S."/>
            <person name="Held B."/>
            <person name="Lucas S."/>
            <person name="Lapidus A."/>
            <person name="Del Rio T.G."/>
            <person name="Nolan M."/>
            <person name="Tice H."/>
            <person name="Deshpande S."/>
            <person name="Cheng J.F."/>
            <person name="Pitluck S."/>
            <person name="Liolios K."/>
            <person name="Pagani I."/>
            <person name="Ivanova N."/>
            <person name="Mavromatis K."/>
            <person name="Pati A."/>
            <person name="Tapia R."/>
            <person name="Han C."/>
            <person name="Goodwin L."/>
            <person name="Chen A."/>
            <person name="Palaniappan K."/>
            <person name="Land M."/>
            <person name="Hauser L."/>
            <person name="Chang Y.J."/>
            <person name="Jeffries C.D."/>
            <person name="Brambilla E.M."/>
            <person name="Rohde M."/>
            <person name="Goker M."/>
            <person name="Detter J.C."/>
            <person name="Woyke T."/>
            <person name="Bristow J."/>
            <person name="Markowitz V."/>
            <person name="Hugenholtz P."/>
            <person name="Kyrpides N.C."/>
            <person name="Klenk H.P."/>
            <person name="Eisen J.A."/>
        </authorList>
    </citation>
    <scope>NUCLEOTIDE SEQUENCE [LARGE SCALE GENOMIC DNA]</scope>
    <source>
        <strain evidence="1 2">DSM 18170</strain>
    </source>
</reference>
<evidence type="ECO:0000313" key="2">
    <source>
        <dbReference type="Proteomes" id="UP000007486"/>
    </source>
</evidence>